<sequence length="179" mass="18968">MDSVLVVPGLNGSGPEHWQTWIEPLVGARRVEQADWAQPDIELWSTRVVEAVESSPGRVWLIAHSFGCLASVVAAQRVGERLAGALLVAPASPDKFGVTARIPSSALPFAAVVAASRNDPWMRFLSAATWAERWGAQLVDLGDAGHVNVDSGHGAWPDGLALFNRLQQSAALIGGSVES</sequence>
<gene>
    <name evidence="1" type="ORF">METUNv1_00929</name>
</gene>
<organism evidence="1 2">
    <name type="scientific">Methyloversatilis universalis (strain ATCC BAA-1314 / DSM 25237 / JCM 13912 / CCUG 52030 / FAM5)</name>
    <dbReference type="NCBI Taxonomy" id="1000565"/>
    <lineage>
        <taxon>Bacteria</taxon>
        <taxon>Pseudomonadati</taxon>
        <taxon>Pseudomonadota</taxon>
        <taxon>Betaproteobacteria</taxon>
        <taxon>Nitrosomonadales</taxon>
        <taxon>Sterolibacteriaceae</taxon>
        <taxon>Methyloversatilis</taxon>
    </lineage>
</organism>
<dbReference type="Gene3D" id="3.40.50.1820">
    <property type="entry name" value="alpha/beta hydrolase"/>
    <property type="match status" value="1"/>
</dbReference>
<dbReference type="OrthoDB" id="9804993at2"/>
<accession>F5R946</accession>
<protein>
    <recommendedName>
        <fullName evidence="3">Alpha/beta hydrolase</fullName>
    </recommendedName>
</protein>
<evidence type="ECO:0000313" key="1">
    <source>
        <dbReference type="EMBL" id="EGK73090.1"/>
    </source>
</evidence>
<dbReference type="InterPro" id="IPR010662">
    <property type="entry name" value="RBBP9/YdeN"/>
</dbReference>
<dbReference type="InterPro" id="IPR029058">
    <property type="entry name" value="AB_hydrolase_fold"/>
</dbReference>
<evidence type="ECO:0000313" key="2">
    <source>
        <dbReference type="Proteomes" id="UP000005019"/>
    </source>
</evidence>
<evidence type="ECO:0008006" key="3">
    <source>
        <dbReference type="Google" id="ProtNLM"/>
    </source>
</evidence>
<dbReference type="STRING" id="1000565.METUNv1_00929"/>
<keyword evidence="2" id="KW-1185">Reference proteome</keyword>
<dbReference type="AlphaFoldDB" id="F5R946"/>
<comment type="caution">
    <text evidence="1">The sequence shown here is derived from an EMBL/GenBank/DDBJ whole genome shotgun (WGS) entry which is preliminary data.</text>
</comment>
<dbReference type="Proteomes" id="UP000005019">
    <property type="component" value="Unassembled WGS sequence"/>
</dbReference>
<dbReference type="Pfam" id="PF06821">
    <property type="entry name" value="Ser_hydrolase"/>
    <property type="match status" value="1"/>
</dbReference>
<proteinExistence type="predicted"/>
<dbReference type="GO" id="GO:0016787">
    <property type="term" value="F:hydrolase activity"/>
    <property type="evidence" value="ECO:0007669"/>
    <property type="project" value="InterPro"/>
</dbReference>
<name>F5R946_METUF</name>
<dbReference type="EMBL" id="AFHG01000030">
    <property type="protein sequence ID" value="EGK73090.1"/>
    <property type="molecule type" value="Genomic_DNA"/>
</dbReference>
<reference evidence="1 2" key="1">
    <citation type="journal article" date="2011" name="J. Bacteriol.">
        <title>Genome sequence of Methyloversatilis universalis FAM5T, a methylotrophic representative of the order Rhodocyclales.</title>
        <authorList>
            <person name="Kittichotirat W."/>
            <person name="Good N.M."/>
            <person name="Hall R."/>
            <person name="Bringel F."/>
            <person name="Lajus A."/>
            <person name="Medigue C."/>
            <person name="Smalley N.E."/>
            <person name="Beck D."/>
            <person name="Bumgarner R."/>
            <person name="Vuilleumier S."/>
            <person name="Kalyuzhnaya M.G."/>
        </authorList>
    </citation>
    <scope>NUCLEOTIDE SEQUENCE [LARGE SCALE GENOMIC DNA]</scope>
    <source>
        <strain evidence="2">ATCC BAA-1314 / JCM 13912 / FAM5</strain>
    </source>
</reference>
<dbReference type="SUPFAM" id="SSF53474">
    <property type="entry name" value="alpha/beta-Hydrolases"/>
    <property type="match status" value="1"/>
</dbReference>
<dbReference type="eggNOG" id="COG3545">
    <property type="taxonomic scope" value="Bacteria"/>
</dbReference>
<dbReference type="RefSeq" id="WP_008059287.1">
    <property type="nucleotide sequence ID" value="NZ_AFHG01000030.1"/>
</dbReference>